<dbReference type="PANTHER" id="PTHR22166">
    <property type="entry name" value="ENDOPLASMIC RETICULUM JUNCTION FORMATION PROTEIN LUNAPARK"/>
    <property type="match status" value="1"/>
</dbReference>
<reference evidence="5" key="1">
    <citation type="journal article" date="2017" name="Nat. Commun.">
        <title>The asparagus genome sheds light on the origin and evolution of a young Y chromosome.</title>
        <authorList>
            <person name="Harkess A."/>
            <person name="Zhou J."/>
            <person name="Xu C."/>
            <person name="Bowers J.E."/>
            <person name="Van der Hulst R."/>
            <person name="Ayyampalayam S."/>
            <person name="Mercati F."/>
            <person name="Riccardi P."/>
            <person name="McKain M.R."/>
            <person name="Kakrana A."/>
            <person name="Tang H."/>
            <person name="Ray J."/>
            <person name="Groenendijk J."/>
            <person name="Arikit S."/>
            <person name="Mathioni S.M."/>
            <person name="Nakano M."/>
            <person name="Shan H."/>
            <person name="Telgmann-Rauber A."/>
            <person name="Kanno A."/>
            <person name="Yue Z."/>
            <person name="Chen H."/>
            <person name="Li W."/>
            <person name="Chen Y."/>
            <person name="Xu X."/>
            <person name="Zhang Y."/>
            <person name="Luo S."/>
            <person name="Chen H."/>
            <person name="Gao J."/>
            <person name="Mao Z."/>
            <person name="Pires J.C."/>
            <person name="Luo M."/>
            <person name="Kudrna D."/>
            <person name="Wing R.A."/>
            <person name="Meyers B.C."/>
            <person name="Yi K."/>
            <person name="Kong H."/>
            <person name="Lavrijsen P."/>
            <person name="Sunseri F."/>
            <person name="Falavigna A."/>
            <person name="Ye Y."/>
            <person name="Leebens-Mack J.H."/>
            <person name="Chen G."/>
        </authorList>
    </citation>
    <scope>NUCLEOTIDE SEQUENCE [LARGE SCALE GENOMIC DNA]</scope>
    <source>
        <strain evidence="5">cv. DH0086</strain>
    </source>
</reference>
<evidence type="ECO:0000256" key="2">
    <source>
        <dbReference type="SAM" id="Phobius"/>
    </source>
</evidence>
<keyword evidence="2" id="KW-0812">Transmembrane</keyword>
<protein>
    <recommendedName>
        <fullName evidence="3">Lunapark zinc ribbon domain-containing protein</fullName>
    </recommendedName>
</protein>
<dbReference type="AlphaFoldDB" id="A0A5P1E3J9"/>
<dbReference type="Pfam" id="PF10058">
    <property type="entry name" value="Zn_ribbon_10"/>
    <property type="match status" value="1"/>
</dbReference>
<evidence type="ECO:0000313" key="4">
    <source>
        <dbReference type="EMBL" id="ONK57211.1"/>
    </source>
</evidence>
<evidence type="ECO:0000259" key="3">
    <source>
        <dbReference type="Pfam" id="PF10058"/>
    </source>
</evidence>
<feature type="transmembrane region" description="Helical" evidence="2">
    <location>
        <begin position="45"/>
        <end position="65"/>
    </location>
</feature>
<dbReference type="EMBL" id="CM007390">
    <property type="protein sequence ID" value="ONK57211.1"/>
    <property type="molecule type" value="Genomic_DNA"/>
</dbReference>
<organism evidence="4 5">
    <name type="scientific">Asparagus officinalis</name>
    <name type="common">Garden asparagus</name>
    <dbReference type="NCBI Taxonomy" id="4686"/>
    <lineage>
        <taxon>Eukaryota</taxon>
        <taxon>Viridiplantae</taxon>
        <taxon>Streptophyta</taxon>
        <taxon>Embryophyta</taxon>
        <taxon>Tracheophyta</taxon>
        <taxon>Spermatophyta</taxon>
        <taxon>Magnoliopsida</taxon>
        <taxon>Liliopsida</taxon>
        <taxon>Asparagales</taxon>
        <taxon>Asparagaceae</taxon>
        <taxon>Asparagoideae</taxon>
        <taxon>Asparagus</taxon>
    </lineage>
</organism>
<feature type="transmembrane region" description="Helical" evidence="2">
    <location>
        <begin position="12"/>
        <end position="33"/>
    </location>
</feature>
<feature type="compositionally biased region" description="Polar residues" evidence="1">
    <location>
        <begin position="170"/>
        <end position="181"/>
    </location>
</feature>
<keyword evidence="2" id="KW-0472">Membrane</keyword>
<evidence type="ECO:0000313" key="5">
    <source>
        <dbReference type="Proteomes" id="UP000243459"/>
    </source>
</evidence>
<dbReference type="InterPro" id="IPR019273">
    <property type="entry name" value="Lunapark_Znf"/>
</dbReference>
<gene>
    <name evidence="4" type="ORF">A4U43_C10F17740</name>
</gene>
<dbReference type="OMA" id="HCYALIC"/>
<keyword evidence="2" id="KW-1133">Transmembrane helix</keyword>
<evidence type="ECO:0000256" key="1">
    <source>
        <dbReference type="SAM" id="MobiDB-lite"/>
    </source>
</evidence>
<name>A0A5P1E3J9_ASPOF</name>
<feature type="domain" description="Lunapark zinc ribbon" evidence="3">
    <location>
        <begin position="219"/>
        <end position="269"/>
    </location>
</feature>
<dbReference type="PANTHER" id="PTHR22166:SF12">
    <property type="entry name" value="ENDOPLASMIC RETICULUM JUNCTION FORMATION PROTEIN LUNAPARK"/>
    <property type="match status" value="1"/>
</dbReference>
<feature type="region of interest" description="Disordered" evidence="1">
    <location>
        <begin position="145"/>
        <end position="187"/>
    </location>
</feature>
<dbReference type="InterPro" id="IPR040115">
    <property type="entry name" value="Lnp"/>
</dbReference>
<dbReference type="GO" id="GO:0071782">
    <property type="term" value="C:endoplasmic reticulum tubular network"/>
    <property type="evidence" value="ECO:0007669"/>
    <property type="project" value="TreeGrafter"/>
</dbReference>
<proteinExistence type="predicted"/>
<dbReference type="Proteomes" id="UP000243459">
    <property type="component" value="Chromosome 10"/>
</dbReference>
<sequence>MKGRAIRTRKFARNVIWLSGIAEVAAVAFAIMAVKSLDLSWHLKIIRSLPAIVSPGLSFALYTMVVRLSRMLDRKDQKTLERLRAERKAKLDELKERTNYYTTQQLIQRYDLDPAAQAAAASVLASKLGIDSGLKVFLGDEANANPSSARSNDVELVQPGGLRNRRQTHSRNNSNGSSGMPQSMVEVPNESGAGAQIVSSRGQMVVEHHRGPSPSDGGWIGRIAALLVGEDPSHCYALICGNCLRHNGLARREDFPHIIYYCPHCNALNTSEPPIELESGTNSGISSPPASAHAGLARTISNTSSMTGGEISPRAISSAHELPSVAA</sequence>
<keyword evidence="5" id="KW-1185">Reference proteome</keyword>
<dbReference type="Gramene" id="ONK57211">
    <property type="protein sequence ID" value="ONK57211"/>
    <property type="gene ID" value="A4U43_C10F17740"/>
</dbReference>
<dbReference type="GO" id="GO:0071786">
    <property type="term" value="P:endoplasmic reticulum tubular network organization"/>
    <property type="evidence" value="ECO:0007669"/>
    <property type="project" value="InterPro"/>
</dbReference>
<accession>A0A5P1E3J9</accession>